<name>A0A2V2WGP4_TRYCR</name>
<evidence type="ECO:0000256" key="13">
    <source>
        <dbReference type="ARBA" id="ARBA00023157"/>
    </source>
</evidence>
<dbReference type="Gene3D" id="2.30.34.10">
    <property type="entry name" value="Leishmanolysin domain 4"/>
    <property type="match status" value="1"/>
</dbReference>
<dbReference type="Proteomes" id="UP000246078">
    <property type="component" value="Unassembled WGS sequence"/>
</dbReference>
<comment type="similarity">
    <text evidence="3 17">Belongs to the peptidase M8 family.</text>
</comment>
<evidence type="ECO:0000256" key="8">
    <source>
        <dbReference type="ARBA" id="ARBA00022833"/>
    </source>
</evidence>
<feature type="signal peptide" evidence="17">
    <location>
        <begin position="1"/>
        <end position="27"/>
    </location>
</feature>
<keyword evidence="18" id="KW-0812">Transmembrane</keyword>
<dbReference type="VEuPathDB" id="TriTrypDB:ECC02_006256"/>
<keyword evidence="14" id="KW-0325">Glycoprotein</keyword>
<dbReference type="AlphaFoldDB" id="A0A2V2WGP4"/>
<protein>
    <recommendedName>
        <fullName evidence="17">Leishmanolysin-like peptidase</fullName>
        <ecNumber evidence="17">3.4.24.-</ecNumber>
    </recommendedName>
</protein>
<keyword evidence="5 16" id="KW-0479">Metal-binding</keyword>
<dbReference type="VEuPathDB" id="TriTrypDB:Tc_MARK_1317"/>
<keyword evidence="18" id="KW-1133">Transmembrane helix</keyword>
<evidence type="ECO:0000256" key="12">
    <source>
        <dbReference type="ARBA" id="ARBA00023145"/>
    </source>
</evidence>
<dbReference type="FunFam" id="3.90.132.10:FF:000001">
    <property type="entry name" value="leishmanolysin-like peptidase isoform X2"/>
    <property type="match status" value="1"/>
</dbReference>
<dbReference type="VEuPathDB" id="TriTrypDB:TcG_05924"/>
<dbReference type="Pfam" id="PF01457">
    <property type="entry name" value="Peptidase_M8"/>
    <property type="match status" value="1"/>
</dbReference>
<dbReference type="GO" id="GO:0016020">
    <property type="term" value="C:membrane"/>
    <property type="evidence" value="ECO:0007669"/>
    <property type="project" value="UniProtKB-SubCell"/>
</dbReference>
<dbReference type="Gene3D" id="3.10.170.20">
    <property type="match status" value="1"/>
</dbReference>
<organism evidence="19 20">
    <name type="scientific">Trypanosoma cruzi</name>
    <dbReference type="NCBI Taxonomy" id="5693"/>
    <lineage>
        <taxon>Eukaryota</taxon>
        <taxon>Discoba</taxon>
        <taxon>Euglenozoa</taxon>
        <taxon>Kinetoplastea</taxon>
        <taxon>Metakinetoplastina</taxon>
        <taxon>Trypanosomatida</taxon>
        <taxon>Trypanosomatidae</taxon>
        <taxon>Trypanosoma</taxon>
        <taxon>Schizotrypanum</taxon>
    </lineage>
</organism>
<gene>
    <name evidence="19" type="ORF">C3747_123g136</name>
</gene>
<dbReference type="EC" id="3.4.24.-" evidence="17"/>
<comment type="subcellular location">
    <subcellularLocation>
        <location evidence="2">Membrane</location>
    </subcellularLocation>
</comment>
<evidence type="ECO:0000313" key="19">
    <source>
        <dbReference type="EMBL" id="PWV05854.1"/>
    </source>
</evidence>
<keyword evidence="7 17" id="KW-0378">Hydrolase</keyword>
<dbReference type="Gene3D" id="2.10.55.10">
    <property type="entry name" value="Leishmanolysin domain 3"/>
    <property type="match status" value="1"/>
</dbReference>
<dbReference type="VEuPathDB" id="TriTrypDB:TcG_12100"/>
<evidence type="ECO:0000256" key="15">
    <source>
        <dbReference type="PIRSR" id="PIRSR601577-1"/>
    </source>
</evidence>
<keyword evidence="8 16" id="KW-0862">Zinc</keyword>
<evidence type="ECO:0000256" key="3">
    <source>
        <dbReference type="ARBA" id="ARBA00005860"/>
    </source>
</evidence>
<evidence type="ECO:0000256" key="17">
    <source>
        <dbReference type="RuleBase" id="RU366077"/>
    </source>
</evidence>
<dbReference type="GO" id="GO:0004222">
    <property type="term" value="F:metalloendopeptidase activity"/>
    <property type="evidence" value="ECO:0007669"/>
    <property type="project" value="UniProtKB-UniRule"/>
</dbReference>
<keyword evidence="9" id="KW-0130">Cell adhesion</keyword>
<keyword evidence="10 16" id="KW-0482">Metalloprotease</keyword>
<dbReference type="VEuPathDB" id="TriTrypDB:TcBrA4_0182070"/>
<evidence type="ECO:0000256" key="10">
    <source>
        <dbReference type="ARBA" id="ARBA00023049"/>
    </source>
</evidence>
<dbReference type="VEuPathDB" id="TriTrypDB:C4B63_6g155"/>
<evidence type="ECO:0000256" key="2">
    <source>
        <dbReference type="ARBA" id="ARBA00004370"/>
    </source>
</evidence>
<feature type="chain" id="PRO_5023964598" description="Leishmanolysin-like peptidase" evidence="17">
    <location>
        <begin position="28"/>
        <end position="564"/>
    </location>
</feature>
<feature type="active site" evidence="15">
    <location>
        <position position="237"/>
    </location>
</feature>
<evidence type="ECO:0000256" key="5">
    <source>
        <dbReference type="ARBA" id="ARBA00022723"/>
    </source>
</evidence>
<dbReference type="GO" id="GO:0046872">
    <property type="term" value="F:metal ion binding"/>
    <property type="evidence" value="ECO:0007669"/>
    <property type="project" value="UniProtKB-KW"/>
</dbReference>
<dbReference type="VEuPathDB" id="TriTrypDB:TCSYLVIO_002583"/>
<comment type="cofactor">
    <cofactor evidence="16 17">
        <name>Zn(2+)</name>
        <dbReference type="ChEBI" id="CHEBI:29105"/>
    </cofactor>
    <text evidence="16 17">Binds 1 zinc ion per subunit.</text>
</comment>
<evidence type="ECO:0000256" key="18">
    <source>
        <dbReference type="SAM" id="Phobius"/>
    </source>
</evidence>
<keyword evidence="13" id="KW-1015">Disulfide bond</keyword>
<dbReference type="PRINTS" id="PR00782">
    <property type="entry name" value="LSHMANOLYSIN"/>
</dbReference>
<comment type="catalytic activity">
    <reaction evidence="1">
        <text>Preference for hydrophobic residues at P1 and P1' and basic residues at P2' and P3'. A model nonapeptide is cleaved at -Ala-Tyr-|-Leu-Lys-Lys-.</text>
        <dbReference type="EC" id="3.4.24.36"/>
    </reaction>
</comment>
<dbReference type="VEuPathDB" id="TriTrypDB:C3747_123g136"/>
<sequence>MHQPCQTTLFFTRVIFLLLCCAGVCLAADPADRAVKHRCIFDAIMKKYGRLPTAVVREVPRRGQGAVQAYTAASEDGDGGWAPIRFKVFTEDLKNPQKYCTAEGQQRSDLRGIMTICRRENILTEEKKNIFESYVIPKALKMHSDRLFVKPLRISLVVPDPVYGICTEFTIPREHHTKGVPNTDMVIYAGAAPVTGAAAWAGPCLTLRDGRPFVAVLNYDPRTLVRDDATVRQTAHEVAHALGFGYEIMEPLGMVSKIPNVRGKEFVTVVSSAITKEKTREHYNCPTAPGMELEDEGYGGTAGSHWERRNALDELMAGISGASLYTSLTMSAFESMGFYRANWGMEEDMAWGRDAGCALLERKCIENGVSVVPDMFCTNATPPGQLLCTASRRGLGSCGLYTYSQSLPIHFQYFSDSKAGGGNDYVDFCPYIHQFSNTGCIDGDPKVMRGSYVGPNSRCVKGDSLETLQYPVGDICVDTLCENGVVKVRYLGSEAWEPCPEGGHITPNATFYKGRIICPRHADVCSRRKIKVNGLKDSCVVAAFGVPLSFLIALLCVLAVMMFP</sequence>
<keyword evidence="4 17" id="KW-0645">Protease</keyword>
<evidence type="ECO:0000256" key="16">
    <source>
        <dbReference type="PIRSR" id="PIRSR601577-2"/>
    </source>
</evidence>
<feature type="binding site" evidence="16">
    <location>
        <position position="236"/>
    </location>
    <ligand>
        <name>Zn(2+)</name>
        <dbReference type="ChEBI" id="CHEBI:29105"/>
        <note>catalytic</note>
    </ligand>
</feature>
<dbReference type="GO" id="GO:0007155">
    <property type="term" value="P:cell adhesion"/>
    <property type="evidence" value="ECO:0007669"/>
    <property type="project" value="UniProtKB-KW"/>
</dbReference>
<dbReference type="PANTHER" id="PTHR10942:SF0">
    <property type="entry name" value="LEISHMANOLYSIN-LIKE PEPTIDASE"/>
    <property type="match status" value="1"/>
</dbReference>
<keyword evidence="11 18" id="KW-0472">Membrane</keyword>
<dbReference type="VEuPathDB" id="TriTrypDB:TcYC6_0169050"/>
<feature type="transmembrane region" description="Helical" evidence="18">
    <location>
        <begin position="540"/>
        <end position="563"/>
    </location>
</feature>
<evidence type="ECO:0000256" key="9">
    <source>
        <dbReference type="ARBA" id="ARBA00022889"/>
    </source>
</evidence>
<dbReference type="Gene3D" id="3.90.132.10">
    <property type="entry name" value="Leishmanolysin , domain 2"/>
    <property type="match status" value="1"/>
</dbReference>
<evidence type="ECO:0000313" key="20">
    <source>
        <dbReference type="Proteomes" id="UP000246078"/>
    </source>
</evidence>
<reference evidence="19 20" key="1">
    <citation type="journal article" date="2018" name="Microb. Genom.">
        <title>Expanding an expanded genome: long-read sequencing of Trypanosoma cruzi.</title>
        <authorList>
            <person name="Berna L."/>
            <person name="Rodriguez M."/>
            <person name="Chiribao M.L."/>
            <person name="Parodi-Talice A."/>
            <person name="Pita S."/>
            <person name="Rijo G."/>
            <person name="Alvarez-Valin F."/>
            <person name="Robello C."/>
        </authorList>
    </citation>
    <scope>NUCLEOTIDE SEQUENCE [LARGE SCALE GENOMIC DNA]</scope>
    <source>
        <strain evidence="19 20">TCC</strain>
    </source>
</reference>
<dbReference type="InterPro" id="IPR001577">
    <property type="entry name" value="Peptidase_M8"/>
</dbReference>
<evidence type="ECO:0000256" key="14">
    <source>
        <dbReference type="ARBA" id="ARBA00023180"/>
    </source>
</evidence>
<dbReference type="VEuPathDB" id="TriTrypDB:BCY84_15793"/>
<comment type="caution">
    <text evidence="19">The sequence shown here is derived from an EMBL/GenBank/DDBJ whole genome shotgun (WGS) entry which is preliminary data.</text>
</comment>
<dbReference type="GO" id="GO:0005737">
    <property type="term" value="C:cytoplasm"/>
    <property type="evidence" value="ECO:0007669"/>
    <property type="project" value="TreeGrafter"/>
</dbReference>
<evidence type="ECO:0000256" key="1">
    <source>
        <dbReference type="ARBA" id="ARBA00001249"/>
    </source>
</evidence>
<keyword evidence="6 17" id="KW-0732">Signal</keyword>
<dbReference type="SUPFAM" id="SSF55486">
    <property type="entry name" value="Metalloproteases ('zincins'), catalytic domain"/>
    <property type="match status" value="1"/>
</dbReference>
<accession>A0A2V2WGP4</accession>
<feature type="binding site" evidence="16">
    <location>
        <position position="305"/>
    </location>
    <ligand>
        <name>Zn(2+)</name>
        <dbReference type="ChEBI" id="CHEBI:29105"/>
        <note>catalytic</note>
    </ligand>
</feature>
<dbReference type="GO" id="GO:0006508">
    <property type="term" value="P:proteolysis"/>
    <property type="evidence" value="ECO:0007669"/>
    <property type="project" value="UniProtKB-KW"/>
</dbReference>
<dbReference type="VEuPathDB" id="TriTrypDB:TCDM_07150"/>
<keyword evidence="12" id="KW-0865">Zymogen</keyword>
<evidence type="ECO:0000256" key="11">
    <source>
        <dbReference type="ARBA" id="ARBA00023136"/>
    </source>
</evidence>
<proteinExistence type="inferred from homology"/>
<evidence type="ECO:0000256" key="6">
    <source>
        <dbReference type="ARBA" id="ARBA00022729"/>
    </source>
</evidence>
<dbReference type="PANTHER" id="PTHR10942">
    <property type="entry name" value="LEISHMANOLYSIN-LIKE PEPTIDASE"/>
    <property type="match status" value="1"/>
</dbReference>
<dbReference type="VEuPathDB" id="TriTrypDB:TcCL_NonESM06749"/>
<feature type="binding site" evidence="16">
    <location>
        <position position="240"/>
    </location>
    <ligand>
        <name>Zn(2+)</name>
        <dbReference type="ChEBI" id="CHEBI:29105"/>
        <note>catalytic</note>
    </ligand>
</feature>
<dbReference type="EMBL" id="PRFC01000123">
    <property type="protein sequence ID" value="PWV05854.1"/>
    <property type="molecule type" value="Genomic_DNA"/>
</dbReference>
<evidence type="ECO:0000256" key="4">
    <source>
        <dbReference type="ARBA" id="ARBA00022670"/>
    </source>
</evidence>
<evidence type="ECO:0000256" key="7">
    <source>
        <dbReference type="ARBA" id="ARBA00022801"/>
    </source>
</evidence>
<dbReference type="VEuPathDB" id="TriTrypDB:TcCLB.508073.10"/>
<dbReference type="VEuPathDB" id="TriTrypDB:TcCLB.462761.10"/>